<protein>
    <submittedName>
        <fullName evidence="1">Uncharacterized protein</fullName>
    </submittedName>
</protein>
<organism evidence="1 2">
    <name type="scientific">Oxytricha trifallax</name>
    <dbReference type="NCBI Taxonomy" id="1172189"/>
    <lineage>
        <taxon>Eukaryota</taxon>
        <taxon>Sar</taxon>
        <taxon>Alveolata</taxon>
        <taxon>Ciliophora</taxon>
        <taxon>Intramacronucleata</taxon>
        <taxon>Spirotrichea</taxon>
        <taxon>Stichotrichia</taxon>
        <taxon>Sporadotrichida</taxon>
        <taxon>Oxytrichidae</taxon>
        <taxon>Oxytrichinae</taxon>
        <taxon>Oxytricha</taxon>
    </lineage>
</organism>
<sequence length="168" mass="19750">MSELKIIEEFTIQKQIKLVLNHVVVELENEEILEKQVSEGTQYSQNEPSEHIEQSCMSYILKRSSQKFTVKGLKRIHLMLSILWFSLYHCHSLTLPEEFSILLLLQLFSTLHLKGELIFHPDPAFSISIQCRYVLKFSIRSPLHTEILKFVTNSYQPDYPLHILNCLY</sequence>
<comment type="caution">
    <text evidence="1">The sequence shown here is derived from an EMBL/GenBank/DDBJ whole genome shotgun (WGS) entry which is preliminary data.</text>
</comment>
<evidence type="ECO:0000313" key="1">
    <source>
        <dbReference type="EMBL" id="KEJ82988.1"/>
    </source>
</evidence>
<dbReference type="EMBL" id="ARYC01001395">
    <property type="protein sequence ID" value="KEJ82988.1"/>
    <property type="molecule type" value="Genomic_DNA"/>
</dbReference>
<dbReference type="Proteomes" id="UP000053232">
    <property type="component" value="Unassembled WGS sequence"/>
</dbReference>
<dbReference type="AlphaFoldDB" id="A0A073HYA6"/>
<name>A0A073HYA6_9SPIT</name>
<proteinExistence type="predicted"/>
<keyword evidence="2" id="KW-1185">Reference proteome</keyword>
<evidence type="ECO:0000313" key="2">
    <source>
        <dbReference type="Proteomes" id="UP000053232"/>
    </source>
</evidence>
<reference evidence="2" key="1">
    <citation type="journal article" date="2014" name="Cell">
        <title>The Architecture of a Scrambled Genome Reveals Massive Levels of Genomic Rearrangement during Development.</title>
        <authorList>
            <person name="Chen X."/>
            <person name="Bracht J.R."/>
            <person name="Goldman A.D."/>
            <person name="Dolzhenko E."/>
            <person name="Clay D.M."/>
            <person name="Swart E.C."/>
            <person name="Perlman D.H."/>
            <person name="Doak T.G."/>
            <person name="Stuart A."/>
            <person name="Amemiya C.T."/>
            <person name="Sebra R.P."/>
            <person name="Landweber L.F."/>
        </authorList>
    </citation>
    <scope>NUCLEOTIDE SEQUENCE [LARGE SCALE GENOMIC DNA]</scope>
    <source>
        <strain evidence="2">JRB310</strain>
    </source>
</reference>
<gene>
    <name evidence="1" type="ORF">OXYTRIMIC_037</name>
</gene>
<accession>A0A073HYA6</accession>